<accession>A0A3E3I8M1</accession>
<dbReference type="InterPro" id="IPR017871">
    <property type="entry name" value="ABC_transporter-like_CS"/>
</dbReference>
<dbReference type="PANTHER" id="PTHR42781:SF4">
    <property type="entry name" value="SPERMIDINE_PUTRESCINE IMPORT ATP-BINDING PROTEIN POTA"/>
    <property type="match status" value="1"/>
</dbReference>
<evidence type="ECO:0000259" key="4">
    <source>
        <dbReference type="PROSITE" id="PS50893"/>
    </source>
</evidence>
<dbReference type="EMBL" id="QVLU01000018">
    <property type="protein sequence ID" value="RGE69158.1"/>
    <property type="molecule type" value="Genomic_DNA"/>
</dbReference>
<evidence type="ECO:0000256" key="3">
    <source>
        <dbReference type="ARBA" id="ARBA00022840"/>
    </source>
</evidence>
<dbReference type="GeneID" id="97986348"/>
<keyword evidence="2" id="KW-0547">Nucleotide-binding</keyword>
<dbReference type="InterPro" id="IPR003439">
    <property type="entry name" value="ABC_transporter-like_ATP-bd"/>
</dbReference>
<sequence length="201" mass="21520">MPADIQITGLCKSYRDKKVLDNLSLTIKAGSITALMAPSGAGKTTLLRILMGLETPDSGTILGLTNQRISAVFQEDRLCDNLSPVSNIRLTAGTHFPRRAITDALEATGILSCAAQPVRELSGGQRRRVALLRALLAPYDLLLLDEPFKGLDAQTRLQVITYTQTALQTAAADSPTPKTVLLVTHSPEEATLLATQTLSLV</sequence>
<dbReference type="GO" id="GO:0016887">
    <property type="term" value="F:ATP hydrolysis activity"/>
    <property type="evidence" value="ECO:0007669"/>
    <property type="project" value="InterPro"/>
</dbReference>
<dbReference type="OrthoDB" id="9801958at2"/>
<feature type="domain" description="ABC transporter" evidence="4">
    <location>
        <begin position="5"/>
        <end position="201"/>
    </location>
</feature>
<dbReference type="PANTHER" id="PTHR42781">
    <property type="entry name" value="SPERMIDINE/PUTRESCINE IMPORT ATP-BINDING PROTEIN POTA"/>
    <property type="match status" value="1"/>
</dbReference>
<dbReference type="Pfam" id="PF00005">
    <property type="entry name" value="ABC_tran"/>
    <property type="match status" value="1"/>
</dbReference>
<evidence type="ECO:0000256" key="1">
    <source>
        <dbReference type="ARBA" id="ARBA00022448"/>
    </source>
</evidence>
<evidence type="ECO:0000313" key="7">
    <source>
        <dbReference type="Proteomes" id="UP000260812"/>
    </source>
</evidence>
<keyword evidence="7" id="KW-1185">Reference proteome</keyword>
<dbReference type="Proteomes" id="UP000261166">
    <property type="component" value="Unassembled WGS sequence"/>
</dbReference>
<organism evidence="5 7">
    <name type="scientific">Eisenbergiella massiliensis</name>
    <dbReference type="NCBI Taxonomy" id="1720294"/>
    <lineage>
        <taxon>Bacteria</taxon>
        <taxon>Bacillati</taxon>
        <taxon>Bacillota</taxon>
        <taxon>Clostridia</taxon>
        <taxon>Lachnospirales</taxon>
        <taxon>Lachnospiraceae</taxon>
        <taxon>Eisenbergiella</taxon>
    </lineage>
</organism>
<keyword evidence="1" id="KW-0813">Transport</keyword>
<dbReference type="PROSITE" id="PS00211">
    <property type="entry name" value="ABC_TRANSPORTER_1"/>
    <property type="match status" value="1"/>
</dbReference>
<dbReference type="RefSeq" id="WP_117531231.1">
    <property type="nucleotide sequence ID" value="NZ_CALBAU010000203.1"/>
</dbReference>
<evidence type="ECO:0000256" key="2">
    <source>
        <dbReference type="ARBA" id="ARBA00022741"/>
    </source>
</evidence>
<evidence type="ECO:0000313" key="5">
    <source>
        <dbReference type="EMBL" id="RGE63416.1"/>
    </source>
</evidence>
<dbReference type="InterPro" id="IPR027417">
    <property type="entry name" value="P-loop_NTPase"/>
</dbReference>
<name>A0A3E3I8M1_9FIRM</name>
<dbReference type="PROSITE" id="PS50893">
    <property type="entry name" value="ABC_TRANSPORTER_2"/>
    <property type="match status" value="1"/>
</dbReference>
<dbReference type="SMART" id="SM00382">
    <property type="entry name" value="AAA"/>
    <property type="match status" value="1"/>
</dbReference>
<proteinExistence type="predicted"/>
<keyword evidence="3 5" id="KW-0067">ATP-binding</keyword>
<dbReference type="SUPFAM" id="SSF52540">
    <property type="entry name" value="P-loop containing nucleoside triphosphate hydrolases"/>
    <property type="match status" value="1"/>
</dbReference>
<dbReference type="EMBL" id="QVLV01000003">
    <property type="protein sequence ID" value="RGE63416.1"/>
    <property type="molecule type" value="Genomic_DNA"/>
</dbReference>
<protein>
    <submittedName>
        <fullName evidence="5">ABC transporter ATP-binding protein</fullName>
    </submittedName>
</protein>
<comment type="caution">
    <text evidence="5">The sequence shown here is derived from an EMBL/GenBank/DDBJ whole genome shotgun (WGS) entry which is preliminary data.</text>
</comment>
<dbReference type="AlphaFoldDB" id="A0A3E3I8M1"/>
<reference evidence="5 8" key="1">
    <citation type="submission" date="2018-08" db="EMBL/GenBank/DDBJ databases">
        <title>A genome reference for cultivated species of the human gut microbiota.</title>
        <authorList>
            <person name="Zou Y."/>
            <person name="Xue W."/>
            <person name="Luo G."/>
        </authorList>
    </citation>
    <scope>NUCLEOTIDE SEQUENCE [LARGE SCALE GENOMIC DNA]</scope>
    <source>
        <strain evidence="6 8">AF26-4BH</strain>
        <strain evidence="5">TF05-5AC</strain>
    </source>
</reference>
<evidence type="ECO:0000313" key="6">
    <source>
        <dbReference type="EMBL" id="RGE69158.1"/>
    </source>
</evidence>
<dbReference type="InterPro" id="IPR003593">
    <property type="entry name" value="AAA+_ATPase"/>
</dbReference>
<dbReference type="Gene3D" id="3.40.50.300">
    <property type="entry name" value="P-loop containing nucleotide triphosphate hydrolases"/>
    <property type="match status" value="1"/>
</dbReference>
<dbReference type="InterPro" id="IPR050093">
    <property type="entry name" value="ABC_SmlMolc_Importer"/>
</dbReference>
<dbReference type="Proteomes" id="UP000260812">
    <property type="component" value="Unassembled WGS sequence"/>
</dbReference>
<evidence type="ECO:0000313" key="8">
    <source>
        <dbReference type="Proteomes" id="UP000261166"/>
    </source>
</evidence>
<dbReference type="GO" id="GO:0005524">
    <property type="term" value="F:ATP binding"/>
    <property type="evidence" value="ECO:0007669"/>
    <property type="project" value="UniProtKB-KW"/>
</dbReference>
<gene>
    <name evidence="6" type="ORF">DWY69_18930</name>
    <name evidence="5" type="ORF">DXC51_05490</name>
</gene>